<evidence type="ECO:0000313" key="2">
    <source>
        <dbReference type="EMBL" id="WGK69621.1"/>
    </source>
</evidence>
<protein>
    <submittedName>
        <fullName evidence="2">Uncharacterized protein</fullName>
    </submittedName>
</protein>
<feature type="compositionally biased region" description="Low complexity" evidence="1">
    <location>
        <begin position="58"/>
        <end position="74"/>
    </location>
</feature>
<dbReference type="RefSeq" id="WP_326927807.1">
    <property type="nucleotide sequence ID" value="NZ_CP123443.1"/>
</dbReference>
<sequence length="216" mass="23836">MALLLSCQHTPPRDSREGSQTPAGPQKSVDDVGDVTDAADAANITETSDVAEPSEVADISNITNTPDITNTPQTEKQVPETAPETAFAELYDIFNRLPIQLPREGRVSPSGYYWGSLEVTADRKVRFFVDDKMLAEFSSYFQKQDLVGTTFETRGELPESGDLSRIYFLTPRKSGFLFSGSISLGNGMTSLLPPRYRDRLAHVEFIKRPAADQSPQ</sequence>
<evidence type="ECO:0000313" key="3">
    <source>
        <dbReference type="Proteomes" id="UP001228690"/>
    </source>
</evidence>
<feature type="region of interest" description="Disordered" evidence="1">
    <location>
        <begin position="1"/>
        <end position="81"/>
    </location>
</feature>
<keyword evidence="3" id="KW-1185">Reference proteome</keyword>
<reference evidence="2 3" key="1">
    <citation type="submission" date="2023-04" db="EMBL/GenBank/DDBJ databases">
        <title>Spirochaete genome identified in red abalone sample constitutes a novel genus.</title>
        <authorList>
            <person name="Sharma S.P."/>
            <person name="Purcell C.M."/>
            <person name="Hyde J.R."/>
            <person name="Severin A.J."/>
        </authorList>
    </citation>
    <scope>NUCLEOTIDE SEQUENCE [LARGE SCALE GENOMIC DNA]</scope>
    <source>
        <strain evidence="2 3">SP-2023</strain>
    </source>
</reference>
<organism evidence="2 3">
    <name type="scientific">Candidatus Haliotispira prima</name>
    <dbReference type="NCBI Taxonomy" id="3034016"/>
    <lineage>
        <taxon>Bacteria</taxon>
        <taxon>Pseudomonadati</taxon>
        <taxon>Spirochaetota</taxon>
        <taxon>Spirochaetia</taxon>
        <taxon>Spirochaetales</taxon>
        <taxon>Spirochaetaceae</taxon>
        <taxon>Candidatus Haliotispira</taxon>
    </lineage>
</organism>
<proteinExistence type="predicted"/>
<evidence type="ECO:0000256" key="1">
    <source>
        <dbReference type="SAM" id="MobiDB-lite"/>
    </source>
</evidence>
<accession>A0ABY8MHY7</accession>
<gene>
    <name evidence="2" type="ORF">P0082_01810</name>
</gene>
<dbReference type="EMBL" id="CP123443">
    <property type="protein sequence ID" value="WGK69621.1"/>
    <property type="molecule type" value="Genomic_DNA"/>
</dbReference>
<name>A0ABY8MHY7_9SPIO</name>
<dbReference type="Proteomes" id="UP001228690">
    <property type="component" value="Chromosome"/>
</dbReference>